<feature type="chain" id="PRO_5046199872" evidence="2">
    <location>
        <begin position="26"/>
        <end position="363"/>
    </location>
</feature>
<dbReference type="RefSeq" id="WP_354458406.1">
    <property type="nucleotide sequence ID" value="NZ_JBEWSZ010000001.1"/>
</dbReference>
<proteinExistence type="predicted"/>
<feature type="compositionally biased region" description="Basic residues" evidence="1">
    <location>
        <begin position="242"/>
        <end position="251"/>
    </location>
</feature>
<comment type="caution">
    <text evidence="3">The sequence shown here is derived from an EMBL/GenBank/DDBJ whole genome shotgun (WGS) entry which is preliminary data.</text>
</comment>
<dbReference type="EMBL" id="JBEWSZ010000001">
    <property type="protein sequence ID" value="MET2826315.1"/>
    <property type="molecule type" value="Genomic_DNA"/>
</dbReference>
<accession>A0ABV2D8G1</accession>
<evidence type="ECO:0000313" key="3">
    <source>
        <dbReference type="EMBL" id="MET2826315.1"/>
    </source>
</evidence>
<evidence type="ECO:0000313" key="4">
    <source>
        <dbReference type="Proteomes" id="UP001548832"/>
    </source>
</evidence>
<keyword evidence="4" id="KW-1185">Reference proteome</keyword>
<keyword evidence="2" id="KW-0732">Signal</keyword>
<evidence type="ECO:0000256" key="1">
    <source>
        <dbReference type="SAM" id="MobiDB-lite"/>
    </source>
</evidence>
<dbReference type="Proteomes" id="UP001548832">
    <property type="component" value="Unassembled WGS sequence"/>
</dbReference>
<feature type="signal peptide" evidence="2">
    <location>
        <begin position="1"/>
        <end position="25"/>
    </location>
</feature>
<sequence>MRFFTTGRALALALLTGCPAMPAIAEQKQCSCQDLQSIQEELKNAEYEAQFFSDMAKKLKAVEDPLIEAHKNPIDPDSDVNIGHRSSLKRTEIMIKFKLPYSPAHGYTGPATVDMRFGSCEQKPEELEKLRAGSPCKDIADITLAHEAAHRERCSRETASVYWDRLPSLIAAEEAERYAEQAKAMRAVLKRVVDEGTMTVEAKMEPRFTGPQFDVTYSYVTPSVKMEGKSSPGSDSWTLNGKGKRSGKIKNMKVGGMTCKSSGQLNDDIDMVLDTDGFPMSLRNRSTGKPGDVKVRCMGGHGMSMRPKGEVGSGEVFAEERLANDSDVSQDVRTMPFAKIVAQGGMSLSGKNTVTVRLVCPGQ</sequence>
<name>A0ABV2D8G1_9HYPH</name>
<reference evidence="3 4" key="1">
    <citation type="submission" date="2024-06" db="EMBL/GenBank/DDBJ databases">
        <authorList>
            <person name="Kim D.-U."/>
        </authorList>
    </citation>
    <scope>NUCLEOTIDE SEQUENCE [LARGE SCALE GENOMIC DNA]</scope>
    <source>
        <strain evidence="3 4">KACC15460</strain>
    </source>
</reference>
<gene>
    <name evidence="3" type="ORF">ABVQ20_04930</name>
</gene>
<protein>
    <submittedName>
        <fullName evidence="3">Uncharacterized protein</fullName>
    </submittedName>
</protein>
<feature type="region of interest" description="Disordered" evidence="1">
    <location>
        <begin position="225"/>
        <end position="256"/>
    </location>
</feature>
<organism evidence="3 4">
    <name type="scientific">Mesorhizobium shangrilense</name>
    <dbReference type="NCBI Taxonomy" id="460060"/>
    <lineage>
        <taxon>Bacteria</taxon>
        <taxon>Pseudomonadati</taxon>
        <taxon>Pseudomonadota</taxon>
        <taxon>Alphaproteobacteria</taxon>
        <taxon>Hyphomicrobiales</taxon>
        <taxon>Phyllobacteriaceae</taxon>
        <taxon>Mesorhizobium</taxon>
    </lineage>
</organism>
<evidence type="ECO:0000256" key="2">
    <source>
        <dbReference type="SAM" id="SignalP"/>
    </source>
</evidence>